<feature type="transmembrane region" description="Helical" evidence="1">
    <location>
        <begin position="12"/>
        <end position="30"/>
    </location>
</feature>
<dbReference type="STRING" id="1224947.SAMN05216480_101761"/>
<feature type="transmembrane region" description="Helical" evidence="1">
    <location>
        <begin position="46"/>
        <end position="65"/>
    </location>
</feature>
<feature type="transmembrane region" description="Helical" evidence="1">
    <location>
        <begin position="72"/>
        <end position="90"/>
    </location>
</feature>
<dbReference type="RefSeq" id="WP_093023112.1">
    <property type="nucleotide sequence ID" value="NZ_FPBK01000001.1"/>
</dbReference>
<keyword evidence="3" id="KW-1185">Reference proteome</keyword>
<evidence type="ECO:0000256" key="1">
    <source>
        <dbReference type="SAM" id="Phobius"/>
    </source>
</evidence>
<name>A0A1I7F999_9FLAO</name>
<dbReference type="Proteomes" id="UP000199138">
    <property type="component" value="Unassembled WGS sequence"/>
</dbReference>
<accession>A0A1I7F999</accession>
<feature type="transmembrane region" description="Helical" evidence="1">
    <location>
        <begin position="166"/>
        <end position="189"/>
    </location>
</feature>
<feature type="transmembrane region" description="Helical" evidence="1">
    <location>
        <begin position="132"/>
        <end position="154"/>
    </location>
</feature>
<gene>
    <name evidence="2" type="ORF">SAMN05216480_101761</name>
</gene>
<feature type="transmembrane region" description="Helical" evidence="1">
    <location>
        <begin position="195"/>
        <end position="214"/>
    </location>
</feature>
<keyword evidence="1" id="KW-1133">Transmembrane helix</keyword>
<dbReference type="EMBL" id="FPBK01000001">
    <property type="protein sequence ID" value="SFU32762.1"/>
    <property type="molecule type" value="Genomic_DNA"/>
</dbReference>
<keyword evidence="1" id="KW-0472">Membrane</keyword>
<evidence type="ECO:0000313" key="2">
    <source>
        <dbReference type="EMBL" id="SFU32762.1"/>
    </source>
</evidence>
<dbReference type="AlphaFoldDB" id="A0A1I7F999"/>
<evidence type="ECO:0000313" key="3">
    <source>
        <dbReference type="Proteomes" id="UP000199138"/>
    </source>
</evidence>
<proteinExistence type="predicted"/>
<organism evidence="2 3">
    <name type="scientific">Pustulibacterium marinum</name>
    <dbReference type="NCBI Taxonomy" id="1224947"/>
    <lineage>
        <taxon>Bacteria</taxon>
        <taxon>Pseudomonadati</taxon>
        <taxon>Bacteroidota</taxon>
        <taxon>Flavobacteriia</taxon>
        <taxon>Flavobacteriales</taxon>
        <taxon>Flavobacteriaceae</taxon>
        <taxon>Pustulibacterium</taxon>
    </lineage>
</organism>
<protein>
    <submittedName>
        <fullName evidence="2">Uncharacterized protein</fullName>
    </submittedName>
</protein>
<sequence length="222" mass="26232">MNNITRTEKRGFLLLAIVFALSYFFAFTNMDFFEHGFIVEDGPVEYGTAVMLFCTSILSIVYLIKYHKNKSLTWKFGLVMFAILFFFAAGEEISWGQRIFDIQTGEYFMEHNRQKEMNLHNLEVGGKKLNKIIFSQLLTLVIVVYLLIVPVLYRKKKWAKNLLDKFAVPVVYWHHTIAFIVCTLLVLIIPHHRKWEVYELDFSLIFFLIFLNPFNKEIYSKS</sequence>
<keyword evidence="1" id="KW-0812">Transmembrane</keyword>
<dbReference type="OrthoDB" id="7067875at2"/>
<reference evidence="2 3" key="1">
    <citation type="submission" date="2016-10" db="EMBL/GenBank/DDBJ databases">
        <authorList>
            <person name="de Groot N.N."/>
        </authorList>
    </citation>
    <scope>NUCLEOTIDE SEQUENCE [LARGE SCALE GENOMIC DNA]</scope>
    <source>
        <strain evidence="2 3">CGMCC 1.12333</strain>
    </source>
</reference>